<sequence>MKIKALMLLTICGISLAKGQNLDKKTAAIIAEGKLLYQSEMASWNGSDVLQARFKQKAAEAGGYFSYSDGNKSKCIFFGKTNTPTPVITFTFDQNYDVNTVIVDTTNRAFTNNELELFTIRQNALKAINSDTLFKVYNNTSLNIIPLIDKDSKKVFVLTGPQQTGVVIFGNDYLLTFDKYNRLTNMKRLHKNIIPINYSKESMETTHSHLPETGDFITSTDICTLMLYGKTANWKNHIVISKNYGSIWDCQQQSLSILTTEALKSIVKEN</sequence>
<evidence type="ECO:0000256" key="1">
    <source>
        <dbReference type="SAM" id="SignalP"/>
    </source>
</evidence>
<dbReference type="AlphaFoldDB" id="A0AAJ5W9X1"/>
<organism evidence="2 3">
    <name type="scientific">Candidatus Pedobacter colombiensis</name>
    <dbReference type="NCBI Taxonomy" id="3121371"/>
    <lineage>
        <taxon>Bacteria</taxon>
        <taxon>Pseudomonadati</taxon>
        <taxon>Bacteroidota</taxon>
        <taxon>Sphingobacteriia</taxon>
        <taxon>Sphingobacteriales</taxon>
        <taxon>Sphingobacteriaceae</taxon>
        <taxon>Pedobacter</taxon>
    </lineage>
</organism>
<name>A0AAJ5W9X1_9SPHI</name>
<gene>
    <name evidence="2" type="ORF">P0Y49_06170</name>
</gene>
<evidence type="ECO:0000313" key="2">
    <source>
        <dbReference type="EMBL" id="WEK20722.1"/>
    </source>
</evidence>
<keyword evidence="1" id="KW-0732">Signal</keyword>
<feature type="signal peptide" evidence="1">
    <location>
        <begin position="1"/>
        <end position="17"/>
    </location>
</feature>
<protein>
    <submittedName>
        <fullName evidence="2">Uncharacterized protein</fullName>
    </submittedName>
</protein>
<proteinExistence type="predicted"/>
<evidence type="ECO:0000313" key="3">
    <source>
        <dbReference type="Proteomes" id="UP001214530"/>
    </source>
</evidence>
<accession>A0AAJ5W9X1</accession>
<dbReference type="EMBL" id="CP119313">
    <property type="protein sequence ID" value="WEK20722.1"/>
    <property type="molecule type" value="Genomic_DNA"/>
</dbReference>
<reference evidence="2" key="1">
    <citation type="submission" date="2023-03" db="EMBL/GenBank/DDBJ databases">
        <title>Andean soil-derived lignocellulolytic bacterial consortium as a source of novel taxa and putative plastic-active enzymes.</title>
        <authorList>
            <person name="Diaz-Garcia L."/>
            <person name="Chuvochina M."/>
            <person name="Feuerriegel G."/>
            <person name="Bunk B."/>
            <person name="Sproer C."/>
            <person name="Streit W.R."/>
            <person name="Rodriguez L.M."/>
            <person name="Overmann J."/>
            <person name="Jimenez D.J."/>
        </authorList>
    </citation>
    <scope>NUCLEOTIDE SEQUENCE</scope>
    <source>
        <strain evidence="2">MAG 3858</strain>
    </source>
</reference>
<dbReference type="Proteomes" id="UP001214530">
    <property type="component" value="Chromosome"/>
</dbReference>
<feature type="chain" id="PRO_5042597644" evidence="1">
    <location>
        <begin position="18"/>
        <end position="270"/>
    </location>
</feature>